<dbReference type="EMBL" id="AWUE01016595">
    <property type="protein sequence ID" value="OMO90125.1"/>
    <property type="molecule type" value="Genomic_DNA"/>
</dbReference>
<keyword evidence="3" id="KW-1185">Reference proteome</keyword>
<evidence type="ECO:0000313" key="3">
    <source>
        <dbReference type="Proteomes" id="UP000187203"/>
    </source>
</evidence>
<proteinExistence type="predicted"/>
<dbReference type="Proteomes" id="UP000187203">
    <property type="component" value="Unassembled WGS sequence"/>
</dbReference>
<feature type="signal peptide" evidence="1">
    <location>
        <begin position="1"/>
        <end position="25"/>
    </location>
</feature>
<organism evidence="2 3">
    <name type="scientific">Corchorus olitorius</name>
    <dbReference type="NCBI Taxonomy" id="93759"/>
    <lineage>
        <taxon>Eukaryota</taxon>
        <taxon>Viridiplantae</taxon>
        <taxon>Streptophyta</taxon>
        <taxon>Embryophyta</taxon>
        <taxon>Tracheophyta</taxon>
        <taxon>Spermatophyta</taxon>
        <taxon>Magnoliopsida</taxon>
        <taxon>eudicotyledons</taxon>
        <taxon>Gunneridae</taxon>
        <taxon>Pentapetalae</taxon>
        <taxon>rosids</taxon>
        <taxon>malvids</taxon>
        <taxon>Malvales</taxon>
        <taxon>Malvaceae</taxon>
        <taxon>Grewioideae</taxon>
        <taxon>Apeibeae</taxon>
        <taxon>Corchorus</taxon>
    </lineage>
</organism>
<feature type="chain" id="PRO_5012367847" evidence="1">
    <location>
        <begin position="26"/>
        <end position="78"/>
    </location>
</feature>
<comment type="caution">
    <text evidence="2">The sequence shown here is derived from an EMBL/GenBank/DDBJ whole genome shotgun (WGS) entry which is preliminary data.</text>
</comment>
<keyword evidence="1" id="KW-0732">Signal</keyword>
<gene>
    <name evidence="2" type="ORF">COLO4_19344</name>
</gene>
<evidence type="ECO:0000313" key="2">
    <source>
        <dbReference type="EMBL" id="OMO90125.1"/>
    </source>
</evidence>
<accession>A0A1R3J5J8</accession>
<sequence length="78" mass="8570">MKSLSISAILLLFLLLSFGNQLIRGQEDDDCEPTLPDPGCTQENCNSLCIERFGKTGKFGQPTYGVCYMGNTCICRPC</sequence>
<dbReference type="AlphaFoldDB" id="A0A1R3J5J8"/>
<evidence type="ECO:0000256" key="1">
    <source>
        <dbReference type="SAM" id="SignalP"/>
    </source>
</evidence>
<dbReference type="OrthoDB" id="929391at2759"/>
<reference evidence="3" key="1">
    <citation type="submission" date="2013-09" db="EMBL/GenBank/DDBJ databases">
        <title>Corchorus olitorius genome sequencing.</title>
        <authorList>
            <person name="Alam M."/>
            <person name="Haque M.S."/>
            <person name="Islam M.S."/>
            <person name="Emdad E.M."/>
            <person name="Islam M.M."/>
            <person name="Ahmed B."/>
            <person name="Halim A."/>
            <person name="Hossen Q.M.M."/>
            <person name="Hossain M.Z."/>
            <person name="Ahmed R."/>
            <person name="Khan M.M."/>
            <person name="Islam R."/>
            <person name="Rashid M.M."/>
            <person name="Khan S.A."/>
            <person name="Rahman M.S."/>
            <person name="Alam M."/>
            <person name="Yahiya A.S."/>
            <person name="Khan M.S."/>
            <person name="Azam M.S."/>
            <person name="Haque T."/>
            <person name="Lashkar M.Z.H."/>
            <person name="Akhand A.I."/>
            <person name="Morshed G."/>
            <person name="Roy S."/>
            <person name="Uddin K.S."/>
            <person name="Rabeya T."/>
            <person name="Hossain A.S."/>
            <person name="Chowdhury A."/>
            <person name="Snigdha A.R."/>
            <person name="Mortoza M.S."/>
            <person name="Matin S.A."/>
            <person name="Hoque S.M.E."/>
            <person name="Islam M.K."/>
            <person name="Roy D.K."/>
            <person name="Haider R."/>
            <person name="Moosa M.M."/>
            <person name="Elias S.M."/>
            <person name="Hasan A.M."/>
            <person name="Jahan S."/>
            <person name="Shafiuddin M."/>
            <person name="Mahmood N."/>
            <person name="Shommy N.S."/>
        </authorList>
    </citation>
    <scope>NUCLEOTIDE SEQUENCE [LARGE SCALE GENOMIC DNA]</scope>
    <source>
        <strain evidence="3">cv. O-4</strain>
    </source>
</reference>
<protein>
    <submittedName>
        <fullName evidence="2">Defensin-like protein</fullName>
    </submittedName>
</protein>
<name>A0A1R3J5J8_9ROSI</name>